<dbReference type="SMART" id="SM00900">
    <property type="entry name" value="FMN_bind"/>
    <property type="match status" value="1"/>
</dbReference>
<dbReference type="Proteomes" id="UP000175669">
    <property type="component" value="Unassembled WGS sequence"/>
</dbReference>
<dbReference type="PROSITE" id="PS51379">
    <property type="entry name" value="4FE4S_FER_2"/>
    <property type="match status" value="1"/>
</dbReference>
<dbReference type="InterPro" id="IPR017896">
    <property type="entry name" value="4Fe4S_Fe-S-bd"/>
</dbReference>
<sequence length="653" mass="71659">MTRQLQLATLFIALLVSASAVFAQTPFSREVDELLLQQVMPAADRFSAKAGTPPVFTAFAADPATGNETVIGYVFQTSDLPPEEIGFSSTIDVLVGLNTAATVTAIKVLDYNESFRSSRGDFLSIRPFQEQFRRKPLTDSFRVGRDIDGVSRATISSWAATRGVYNAARRVAQSYLASSGFSAAADTTSNAREHLAPLSWEDMITQGQIQVMNARLPDETVLSLSFAYMGHEVLGEILVGNDAYSRAERDASGRFDDGKLMLVGIGGNASEPFRQERFSIQQGDVVFPMPRRQTVYAGSADQGRIAGQANFAVAMILAPELDLAQPFTVYYDPQNGELPYSIDITLQGIALDLALGRDIRAPGDVAPEDMMQASAGGLLTDINWTRVLPLTLLLGLVMTAFLRKDARLRWLALSITLVYLGFINGGFLSVSHITNTIKLGPSMILSDLPLLMIVAFTLITTLIWGRVFCSSLCPFGALQDILSRFVPKGWQRTVPAYIHDRALYLKYIILALIILMALVQSDVSIFQYFEPFGTLFFYSTSVVLWIILIAIVLASAVVKRFYCRYMCPLGAALGVMSLISLRRIRRVPQCTVCKVCEHACPTGAIRNEQIDFKECVRCDICESKLIAKAGVCKHSVESLTARGVQLLPVNQLD</sequence>
<keyword evidence="6 7" id="KW-0472">Membrane</keyword>
<dbReference type="GO" id="GO:0046872">
    <property type="term" value="F:metal ion binding"/>
    <property type="evidence" value="ECO:0007669"/>
    <property type="project" value="UniProtKB-KW"/>
</dbReference>
<dbReference type="InterPro" id="IPR052378">
    <property type="entry name" value="NosR_regulator"/>
</dbReference>
<keyword evidence="7" id="KW-0812">Transmembrane</keyword>
<dbReference type="GO" id="GO:0005886">
    <property type="term" value="C:plasma membrane"/>
    <property type="evidence" value="ECO:0007669"/>
    <property type="project" value="UniProtKB-SubCell"/>
</dbReference>
<comment type="caution">
    <text evidence="10">The sequence shown here is derived from an EMBL/GenBank/DDBJ whole genome shotgun (WGS) entry which is preliminary data.</text>
</comment>
<dbReference type="SUPFAM" id="SSF54862">
    <property type="entry name" value="4Fe-4S ferredoxins"/>
    <property type="match status" value="1"/>
</dbReference>
<evidence type="ECO:0000256" key="7">
    <source>
        <dbReference type="SAM" id="Phobius"/>
    </source>
</evidence>
<dbReference type="PANTHER" id="PTHR30224:SF4">
    <property type="entry name" value="ELECTRON TRANSPORT PROTEIN YCCM-RELATED"/>
    <property type="match status" value="1"/>
</dbReference>
<feature type="chain" id="PRO_5009212252" description="4Fe-4S ferredoxin-type domain-containing protein" evidence="8">
    <location>
        <begin position="24"/>
        <end position="653"/>
    </location>
</feature>
<keyword evidence="2" id="KW-1003">Cell membrane</keyword>
<evidence type="ECO:0000313" key="10">
    <source>
        <dbReference type="EMBL" id="OFE13738.1"/>
    </source>
</evidence>
<dbReference type="STRING" id="1524254.PHACT_11830"/>
<dbReference type="Pfam" id="PF12801">
    <property type="entry name" value="Fer4_5"/>
    <property type="match status" value="2"/>
</dbReference>
<dbReference type="RefSeq" id="WP_070117956.1">
    <property type="nucleotide sequence ID" value="NZ_MASR01000001.1"/>
</dbReference>
<dbReference type="PANTHER" id="PTHR30224">
    <property type="entry name" value="ELECTRON TRANSPORT PROTEIN"/>
    <property type="match status" value="1"/>
</dbReference>
<dbReference type="EMBL" id="MASR01000001">
    <property type="protein sequence ID" value="OFE13738.1"/>
    <property type="molecule type" value="Genomic_DNA"/>
</dbReference>
<evidence type="ECO:0000313" key="11">
    <source>
        <dbReference type="Proteomes" id="UP000175669"/>
    </source>
</evidence>
<dbReference type="OrthoDB" id="9806398at2"/>
<dbReference type="PROSITE" id="PS00198">
    <property type="entry name" value="4FE4S_FER_1"/>
    <property type="match status" value="1"/>
</dbReference>
<gene>
    <name evidence="10" type="ORF">PHACT_11830</name>
</gene>
<feature type="transmembrane region" description="Helical" evidence="7">
    <location>
        <begin position="384"/>
        <end position="403"/>
    </location>
</feature>
<evidence type="ECO:0000256" key="8">
    <source>
        <dbReference type="SAM" id="SignalP"/>
    </source>
</evidence>
<keyword evidence="4" id="KW-0408">Iron</keyword>
<keyword evidence="5" id="KW-0411">Iron-sulfur</keyword>
<feature type="transmembrane region" description="Helical" evidence="7">
    <location>
        <begin position="410"/>
        <end position="430"/>
    </location>
</feature>
<keyword evidence="3" id="KW-0479">Metal-binding</keyword>
<dbReference type="GO" id="GO:0051536">
    <property type="term" value="F:iron-sulfur cluster binding"/>
    <property type="evidence" value="ECO:0007669"/>
    <property type="project" value="UniProtKB-KW"/>
</dbReference>
<keyword evidence="7" id="KW-1133">Transmembrane helix</keyword>
<feature type="signal peptide" evidence="8">
    <location>
        <begin position="1"/>
        <end position="23"/>
    </location>
</feature>
<dbReference type="InterPro" id="IPR007329">
    <property type="entry name" value="FMN-bd"/>
</dbReference>
<feature type="transmembrane region" description="Helical" evidence="7">
    <location>
        <begin position="450"/>
        <end position="469"/>
    </location>
</feature>
<reference evidence="11" key="1">
    <citation type="submission" date="2016-07" db="EMBL/GenBank/DDBJ databases">
        <authorList>
            <person name="Florea S."/>
            <person name="Webb J.S."/>
            <person name="Jaromczyk J."/>
            <person name="Schardl C.L."/>
        </authorList>
    </citation>
    <scope>NUCLEOTIDE SEQUENCE [LARGE SCALE GENOMIC DNA]</scope>
    <source>
        <strain evidence="11">KCTC 42131</strain>
    </source>
</reference>
<proteinExistence type="predicted"/>
<evidence type="ECO:0000259" key="9">
    <source>
        <dbReference type="PROSITE" id="PS51379"/>
    </source>
</evidence>
<evidence type="ECO:0000256" key="1">
    <source>
        <dbReference type="ARBA" id="ARBA00004236"/>
    </source>
</evidence>
<evidence type="ECO:0000256" key="5">
    <source>
        <dbReference type="ARBA" id="ARBA00023014"/>
    </source>
</evidence>
<dbReference type="Pfam" id="PF04205">
    <property type="entry name" value="FMN_bind"/>
    <property type="match status" value="1"/>
</dbReference>
<organism evidence="10 11">
    <name type="scientific">Pseudohongiella acticola</name>
    <dbReference type="NCBI Taxonomy" id="1524254"/>
    <lineage>
        <taxon>Bacteria</taxon>
        <taxon>Pseudomonadati</taxon>
        <taxon>Pseudomonadota</taxon>
        <taxon>Gammaproteobacteria</taxon>
        <taxon>Pseudomonadales</taxon>
        <taxon>Pseudohongiellaceae</taxon>
        <taxon>Pseudohongiella</taxon>
    </lineage>
</organism>
<evidence type="ECO:0000256" key="2">
    <source>
        <dbReference type="ARBA" id="ARBA00022475"/>
    </source>
</evidence>
<evidence type="ECO:0000256" key="3">
    <source>
        <dbReference type="ARBA" id="ARBA00022723"/>
    </source>
</evidence>
<evidence type="ECO:0000256" key="4">
    <source>
        <dbReference type="ARBA" id="ARBA00023004"/>
    </source>
</evidence>
<dbReference type="AlphaFoldDB" id="A0A1E8CMS1"/>
<accession>A0A1E8CMS1</accession>
<protein>
    <recommendedName>
        <fullName evidence="9">4Fe-4S ferredoxin-type domain-containing protein</fullName>
    </recommendedName>
</protein>
<evidence type="ECO:0000256" key="6">
    <source>
        <dbReference type="ARBA" id="ARBA00023136"/>
    </source>
</evidence>
<feature type="transmembrane region" description="Helical" evidence="7">
    <location>
        <begin position="507"/>
        <end position="529"/>
    </location>
</feature>
<dbReference type="InterPro" id="IPR017900">
    <property type="entry name" value="4Fe4S_Fe_S_CS"/>
</dbReference>
<feature type="domain" description="4Fe-4S ferredoxin-type" evidence="9">
    <location>
        <begin position="582"/>
        <end position="610"/>
    </location>
</feature>
<comment type="subcellular location">
    <subcellularLocation>
        <location evidence="1">Cell membrane</location>
    </subcellularLocation>
</comment>
<keyword evidence="11" id="KW-1185">Reference proteome</keyword>
<name>A0A1E8CMS1_9GAMM</name>
<feature type="transmembrane region" description="Helical" evidence="7">
    <location>
        <begin position="535"/>
        <end position="558"/>
    </location>
</feature>
<keyword evidence="8" id="KW-0732">Signal</keyword>
<dbReference type="GO" id="GO:0010181">
    <property type="term" value="F:FMN binding"/>
    <property type="evidence" value="ECO:0007669"/>
    <property type="project" value="InterPro"/>
</dbReference>